<evidence type="ECO:0000256" key="1">
    <source>
        <dbReference type="SAM" id="Phobius"/>
    </source>
</evidence>
<dbReference type="Pfam" id="PF10269">
    <property type="entry name" value="Tmemb_185A"/>
    <property type="match status" value="1"/>
</dbReference>
<dbReference type="PANTHER" id="PTHR13568:SF4">
    <property type="entry name" value="TRANSMEMBRANE PROTEIN 60"/>
    <property type="match status" value="1"/>
</dbReference>
<dbReference type="PANTHER" id="PTHR13568">
    <property type="entry name" value="FAM11A, B PROTEIN"/>
    <property type="match status" value="1"/>
</dbReference>
<sequence>MAVIHRALFTWLLVMLFLVFVALRVDLKTQWSWFVVFVPIWIYDSILLLYILYQIAQHLKGGRVVSNIPIQRKLWYLLAWALKVSFQVLLCVYQDSSVKDRMRLFYVLTPLICLLSLGSLDVLYVLVRGRLRYHDPSDM</sequence>
<dbReference type="EMBL" id="CADEPI010000098">
    <property type="protein sequence ID" value="CAB3374357.1"/>
    <property type="molecule type" value="Genomic_DNA"/>
</dbReference>
<name>A0A8S1D2H8_9INSE</name>
<protein>
    <recommendedName>
        <fullName evidence="4">Transmembrane protein 60</fullName>
    </recommendedName>
</protein>
<feature type="transmembrane region" description="Helical" evidence="1">
    <location>
        <begin position="7"/>
        <end position="25"/>
    </location>
</feature>
<gene>
    <name evidence="2" type="ORF">CLODIP_2_CD16311</name>
</gene>
<dbReference type="AlphaFoldDB" id="A0A8S1D2H8"/>
<feature type="transmembrane region" description="Helical" evidence="1">
    <location>
        <begin position="105"/>
        <end position="127"/>
    </location>
</feature>
<organism evidence="2 3">
    <name type="scientific">Cloeon dipterum</name>
    <dbReference type="NCBI Taxonomy" id="197152"/>
    <lineage>
        <taxon>Eukaryota</taxon>
        <taxon>Metazoa</taxon>
        <taxon>Ecdysozoa</taxon>
        <taxon>Arthropoda</taxon>
        <taxon>Hexapoda</taxon>
        <taxon>Insecta</taxon>
        <taxon>Pterygota</taxon>
        <taxon>Palaeoptera</taxon>
        <taxon>Ephemeroptera</taxon>
        <taxon>Pisciforma</taxon>
        <taxon>Baetidae</taxon>
        <taxon>Cloeon</taxon>
    </lineage>
</organism>
<feature type="transmembrane region" description="Helical" evidence="1">
    <location>
        <begin position="74"/>
        <end position="93"/>
    </location>
</feature>
<dbReference type="OrthoDB" id="10258440at2759"/>
<evidence type="ECO:0000313" key="2">
    <source>
        <dbReference type="EMBL" id="CAB3374357.1"/>
    </source>
</evidence>
<dbReference type="Proteomes" id="UP000494165">
    <property type="component" value="Unassembled WGS sequence"/>
</dbReference>
<keyword evidence="1" id="KW-1133">Transmembrane helix</keyword>
<feature type="transmembrane region" description="Helical" evidence="1">
    <location>
        <begin position="31"/>
        <end position="53"/>
    </location>
</feature>
<proteinExistence type="predicted"/>
<keyword evidence="1" id="KW-0472">Membrane</keyword>
<dbReference type="InterPro" id="IPR019396">
    <property type="entry name" value="TM_Fragile-X-F-assoc"/>
</dbReference>
<accession>A0A8S1D2H8</accession>
<reference evidence="2 3" key="1">
    <citation type="submission" date="2020-04" db="EMBL/GenBank/DDBJ databases">
        <authorList>
            <person name="Alioto T."/>
            <person name="Alioto T."/>
            <person name="Gomez Garrido J."/>
        </authorList>
    </citation>
    <scope>NUCLEOTIDE SEQUENCE [LARGE SCALE GENOMIC DNA]</scope>
</reference>
<evidence type="ECO:0008006" key="4">
    <source>
        <dbReference type="Google" id="ProtNLM"/>
    </source>
</evidence>
<evidence type="ECO:0000313" key="3">
    <source>
        <dbReference type="Proteomes" id="UP000494165"/>
    </source>
</evidence>
<keyword evidence="3" id="KW-1185">Reference proteome</keyword>
<comment type="caution">
    <text evidence="2">The sequence shown here is derived from an EMBL/GenBank/DDBJ whole genome shotgun (WGS) entry which is preliminary data.</text>
</comment>
<keyword evidence="1" id="KW-0812">Transmembrane</keyword>